<gene>
    <name evidence="1" type="ORF">BAE44_0001254</name>
</gene>
<evidence type="ECO:0000313" key="1">
    <source>
        <dbReference type="EMBL" id="OEL37729.1"/>
    </source>
</evidence>
<protein>
    <submittedName>
        <fullName evidence="1">Uncharacterized protein</fullName>
    </submittedName>
</protein>
<organism evidence="1 2">
    <name type="scientific">Dichanthelium oligosanthes</name>
    <dbReference type="NCBI Taxonomy" id="888268"/>
    <lineage>
        <taxon>Eukaryota</taxon>
        <taxon>Viridiplantae</taxon>
        <taxon>Streptophyta</taxon>
        <taxon>Embryophyta</taxon>
        <taxon>Tracheophyta</taxon>
        <taxon>Spermatophyta</taxon>
        <taxon>Magnoliopsida</taxon>
        <taxon>Liliopsida</taxon>
        <taxon>Poales</taxon>
        <taxon>Poaceae</taxon>
        <taxon>PACMAD clade</taxon>
        <taxon>Panicoideae</taxon>
        <taxon>Panicodae</taxon>
        <taxon>Paniceae</taxon>
        <taxon>Dichantheliinae</taxon>
        <taxon>Dichanthelium</taxon>
    </lineage>
</organism>
<sequence length="126" mass="13422">MAVGGGVRVASASSVEVWGPRRSSVSAGTGRRCAAAATVRCGCVGEAGPAAGGLAEEHYRTLRLRPGATRGEVRRAVEIREEKERTGGEARGREKRAGCSCRSRALHRKTLVWTIVSNTSKILQYK</sequence>
<dbReference type="STRING" id="888268.A0A1E5WK16"/>
<dbReference type="EMBL" id="LWDX02004411">
    <property type="protein sequence ID" value="OEL37729.1"/>
    <property type="molecule type" value="Genomic_DNA"/>
</dbReference>
<dbReference type="AlphaFoldDB" id="A0A1E5WK16"/>
<comment type="caution">
    <text evidence="1">The sequence shown here is derived from an EMBL/GenBank/DDBJ whole genome shotgun (WGS) entry which is preliminary data.</text>
</comment>
<dbReference type="Proteomes" id="UP000095767">
    <property type="component" value="Unassembled WGS sequence"/>
</dbReference>
<name>A0A1E5WK16_9POAL</name>
<proteinExistence type="predicted"/>
<accession>A0A1E5WK16</accession>
<reference evidence="1 2" key="1">
    <citation type="submission" date="2016-09" db="EMBL/GenBank/DDBJ databases">
        <title>The draft genome of Dichanthelium oligosanthes: A C3 panicoid grass species.</title>
        <authorList>
            <person name="Studer A.J."/>
            <person name="Schnable J.C."/>
            <person name="Brutnell T.P."/>
        </authorList>
    </citation>
    <scope>NUCLEOTIDE SEQUENCE [LARGE SCALE GENOMIC DNA]</scope>
    <source>
        <strain evidence="2">cv. Kellogg 1175</strain>
        <tissue evidence="1">Leaf</tissue>
    </source>
</reference>
<keyword evidence="2" id="KW-1185">Reference proteome</keyword>
<evidence type="ECO:0000313" key="2">
    <source>
        <dbReference type="Proteomes" id="UP000095767"/>
    </source>
</evidence>